<dbReference type="Gramene" id="AUR62019610-RA">
    <property type="protein sequence ID" value="AUR62019610-RA:cds"/>
    <property type="gene ID" value="AUR62019610"/>
</dbReference>
<dbReference type="PANTHER" id="PTHR47955">
    <property type="entry name" value="CYTOCHROME P450 FAMILY 71 PROTEIN"/>
    <property type="match status" value="1"/>
</dbReference>
<reference evidence="14" key="2">
    <citation type="submission" date="2021-03" db="UniProtKB">
        <authorList>
            <consortium name="EnsemblPlants"/>
        </authorList>
    </citation>
    <scope>IDENTIFICATION</scope>
</reference>
<evidence type="ECO:0000313" key="14">
    <source>
        <dbReference type="EnsemblPlants" id="AUR62019610-RA:cds"/>
    </source>
</evidence>
<dbReference type="OMA" id="HEVEAMF"/>
<dbReference type="EnsemblPlants" id="AUR62019610-RA">
    <property type="protein sequence ID" value="AUR62019610-RA:cds"/>
    <property type="gene ID" value="AUR62019610"/>
</dbReference>
<dbReference type="InterPro" id="IPR017972">
    <property type="entry name" value="Cyt_P450_CS"/>
</dbReference>
<evidence type="ECO:0008006" key="16">
    <source>
        <dbReference type="Google" id="ProtNLM"/>
    </source>
</evidence>
<accession>A0A803LVV9</accession>
<proteinExistence type="inferred from homology"/>
<dbReference type="PRINTS" id="PR00463">
    <property type="entry name" value="EP450I"/>
</dbReference>
<comment type="subcellular location">
    <subcellularLocation>
        <location evidence="2">Membrane</location>
        <topology evidence="2">Single-pass membrane protein</topology>
    </subcellularLocation>
</comment>
<dbReference type="GO" id="GO:0016020">
    <property type="term" value="C:membrane"/>
    <property type="evidence" value="ECO:0007669"/>
    <property type="project" value="UniProtKB-SubCell"/>
</dbReference>
<dbReference type="AlphaFoldDB" id="A0A803LVV9"/>
<keyword evidence="4 12" id="KW-0349">Heme</keyword>
<name>A0A803LVV9_CHEQI</name>
<evidence type="ECO:0000256" key="8">
    <source>
        <dbReference type="ARBA" id="ARBA00023002"/>
    </source>
</evidence>
<dbReference type="PANTHER" id="PTHR47955:SF22">
    <property type="entry name" value="CYTOCHROME P450 83B1-LIKE"/>
    <property type="match status" value="1"/>
</dbReference>
<dbReference type="GO" id="GO:0016705">
    <property type="term" value="F:oxidoreductase activity, acting on paired donors, with incorporation or reduction of molecular oxygen"/>
    <property type="evidence" value="ECO:0007669"/>
    <property type="project" value="InterPro"/>
</dbReference>
<dbReference type="GO" id="GO:0005506">
    <property type="term" value="F:iron ion binding"/>
    <property type="evidence" value="ECO:0007669"/>
    <property type="project" value="InterPro"/>
</dbReference>
<evidence type="ECO:0000256" key="7">
    <source>
        <dbReference type="ARBA" id="ARBA00022989"/>
    </source>
</evidence>
<keyword evidence="9 12" id="KW-0408">Iron</keyword>
<organism evidence="14 15">
    <name type="scientific">Chenopodium quinoa</name>
    <name type="common">Quinoa</name>
    <dbReference type="NCBI Taxonomy" id="63459"/>
    <lineage>
        <taxon>Eukaryota</taxon>
        <taxon>Viridiplantae</taxon>
        <taxon>Streptophyta</taxon>
        <taxon>Embryophyta</taxon>
        <taxon>Tracheophyta</taxon>
        <taxon>Spermatophyta</taxon>
        <taxon>Magnoliopsida</taxon>
        <taxon>eudicotyledons</taxon>
        <taxon>Gunneridae</taxon>
        <taxon>Pentapetalae</taxon>
        <taxon>Caryophyllales</taxon>
        <taxon>Chenopodiaceae</taxon>
        <taxon>Chenopodioideae</taxon>
        <taxon>Atripliceae</taxon>
        <taxon>Chenopodium</taxon>
    </lineage>
</organism>
<comment type="similarity">
    <text evidence="3 13">Belongs to the cytochrome P450 family.</text>
</comment>
<dbReference type="CDD" id="cd11072">
    <property type="entry name" value="CYP71-like"/>
    <property type="match status" value="1"/>
</dbReference>
<evidence type="ECO:0000256" key="6">
    <source>
        <dbReference type="ARBA" id="ARBA00022723"/>
    </source>
</evidence>
<dbReference type="InterPro" id="IPR036396">
    <property type="entry name" value="Cyt_P450_sf"/>
</dbReference>
<evidence type="ECO:0000256" key="4">
    <source>
        <dbReference type="ARBA" id="ARBA00022617"/>
    </source>
</evidence>
<keyword evidence="11" id="KW-0472">Membrane</keyword>
<evidence type="ECO:0000313" key="15">
    <source>
        <dbReference type="Proteomes" id="UP000596660"/>
    </source>
</evidence>
<dbReference type="GO" id="GO:0004497">
    <property type="term" value="F:monooxygenase activity"/>
    <property type="evidence" value="ECO:0007669"/>
    <property type="project" value="UniProtKB-KW"/>
</dbReference>
<dbReference type="PRINTS" id="PR00385">
    <property type="entry name" value="P450"/>
</dbReference>
<dbReference type="Pfam" id="PF00067">
    <property type="entry name" value="p450"/>
    <property type="match status" value="1"/>
</dbReference>
<evidence type="ECO:0000256" key="12">
    <source>
        <dbReference type="PIRSR" id="PIRSR602401-1"/>
    </source>
</evidence>
<dbReference type="PROSITE" id="PS00086">
    <property type="entry name" value="CYTOCHROME_P450"/>
    <property type="match status" value="1"/>
</dbReference>
<feature type="binding site" description="axial binding residue" evidence="12">
    <location>
        <position position="372"/>
    </location>
    <ligand>
        <name>heme</name>
        <dbReference type="ChEBI" id="CHEBI:30413"/>
    </ligand>
    <ligandPart>
        <name>Fe</name>
        <dbReference type="ChEBI" id="CHEBI:18248"/>
    </ligandPart>
</feature>
<evidence type="ECO:0000256" key="1">
    <source>
        <dbReference type="ARBA" id="ARBA00001971"/>
    </source>
</evidence>
<evidence type="ECO:0000256" key="10">
    <source>
        <dbReference type="ARBA" id="ARBA00023033"/>
    </source>
</evidence>
<keyword evidence="7" id="KW-1133">Transmembrane helix</keyword>
<keyword evidence="6 12" id="KW-0479">Metal-binding</keyword>
<evidence type="ECO:0000256" key="2">
    <source>
        <dbReference type="ARBA" id="ARBA00004167"/>
    </source>
</evidence>
<keyword evidence="5" id="KW-0812">Transmembrane</keyword>
<dbReference type="SUPFAM" id="SSF48264">
    <property type="entry name" value="Cytochrome P450"/>
    <property type="match status" value="1"/>
</dbReference>
<dbReference type="InterPro" id="IPR001128">
    <property type="entry name" value="Cyt_P450"/>
</dbReference>
<evidence type="ECO:0000256" key="5">
    <source>
        <dbReference type="ARBA" id="ARBA00022692"/>
    </source>
</evidence>
<keyword evidence="10 13" id="KW-0503">Monooxygenase</keyword>
<keyword evidence="8 13" id="KW-0560">Oxidoreductase</keyword>
<evidence type="ECO:0000256" key="9">
    <source>
        <dbReference type="ARBA" id="ARBA00023004"/>
    </source>
</evidence>
<evidence type="ECO:0000256" key="13">
    <source>
        <dbReference type="RuleBase" id="RU000461"/>
    </source>
</evidence>
<protein>
    <recommendedName>
        <fullName evidence="16">Cytochrome P450</fullName>
    </recommendedName>
</protein>
<keyword evidence="15" id="KW-1185">Reference proteome</keyword>
<reference evidence="14" key="1">
    <citation type="journal article" date="2017" name="Nature">
        <title>The genome of Chenopodium quinoa.</title>
        <authorList>
            <person name="Jarvis D.E."/>
            <person name="Ho Y.S."/>
            <person name="Lightfoot D.J."/>
            <person name="Schmoeckel S.M."/>
            <person name="Li B."/>
            <person name="Borm T.J.A."/>
            <person name="Ohyanagi H."/>
            <person name="Mineta K."/>
            <person name="Michell C.T."/>
            <person name="Saber N."/>
            <person name="Kharbatia N.M."/>
            <person name="Rupper R.R."/>
            <person name="Sharp A.R."/>
            <person name="Dally N."/>
            <person name="Boughton B.A."/>
            <person name="Woo Y.H."/>
            <person name="Gao G."/>
            <person name="Schijlen E.G.W.M."/>
            <person name="Guo X."/>
            <person name="Momin A.A."/>
            <person name="Negrao S."/>
            <person name="Al-Babili S."/>
            <person name="Gehring C."/>
            <person name="Roessner U."/>
            <person name="Jung C."/>
            <person name="Murphy K."/>
            <person name="Arold S.T."/>
            <person name="Gojobori T."/>
            <person name="van der Linden C.G."/>
            <person name="van Loo E.N."/>
            <person name="Jellen E.N."/>
            <person name="Maughan P.J."/>
            <person name="Tester M."/>
        </authorList>
    </citation>
    <scope>NUCLEOTIDE SEQUENCE [LARGE SCALE GENOMIC DNA]</scope>
    <source>
        <strain evidence="14">cv. PI 614886</strain>
    </source>
</reference>
<comment type="cofactor">
    <cofactor evidence="1 12">
        <name>heme</name>
        <dbReference type="ChEBI" id="CHEBI:30413"/>
    </cofactor>
</comment>
<dbReference type="Gene3D" id="1.10.630.10">
    <property type="entry name" value="Cytochrome P450"/>
    <property type="match status" value="1"/>
</dbReference>
<evidence type="ECO:0000256" key="11">
    <source>
        <dbReference type="ARBA" id="ARBA00023136"/>
    </source>
</evidence>
<sequence length="382" mass="43084">MSKPMVVVQSAKLAQEVLETQDKNICNRPLLTGGKRLSYGGLDVALSPYNEYLKEMKKILIVHLLSSKKVDSFASIRQEEVSRLIQEVSSLSDASKVVNLSKLVLSFASSNSGRITFGKRYDDEEVLGSRYFSLLHEVEAMFVGFFFSDHFPLGGLIDKLSGQSSKLEKAFKEIDAVSEKIINDHLHTNKLQSERDDIVDVLLRLMNDTSFPFKLTKKHVKAILMNLFVGGANTTTAGVIWALTELIKNPIPMKKVQEELRGAIQNKGCILEGDLPMLKYFKAVVKETFRLHPPAPLLVPRETIQKINIEGYNILPKTTVIINAWAIQRDPEYWKDPEMFMPERFMHMGSSVELKAHDFMSMIPFGGGRRICPAYNFGLCQP</sequence>
<dbReference type="Proteomes" id="UP000596660">
    <property type="component" value="Unplaced"/>
</dbReference>
<dbReference type="GO" id="GO:0020037">
    <property type="term" value="F:heme binding"/>
    <property type="evidence" value="ECO:0007669"/>
    <property type="project" value="InterPro"/>
</dbReference>
<evidence type="ECO:0000256" key="3">
    <source>
        <dbReference type="ARBA" id="ARBA00010617"/>
    </source>
</evidence>
<dbReference type="InterPro" id="IPR002401">
    <property type="entry name" value="Cyt_P450_E_grp-I"/>
</dbReference>